<dbReference type="Gene3D" id="1.20.1530.20">
    <property type="match status" value="1"/>
</dbReference>
<feature type="transmembrane region" description="Helical" evidence="1">
    <location>
        <begin position="41"/>
        <end position="60"/>
    </location>
</feature>
<keyword evidence="1" id="KW-0812">Transmembrane</keyword>
<gene>
    <name evidence="2" type="ORF">F9C29_36645</name>
</gene>
<dbReference type="AlphaFoldDB" id="A0A6L3X7J4"/>
<dbReference type="GO" id="GO:0005886">
    <property type="term" value="C:plasma membrane"/>
    <property type="evidence" value="ECO:0007669"/>
    <property type="project" value="TreeGrafter"/>
</dbReference>
<reference evidence="2 3" key="1">
    <citation type="submission" date="2019-09" db="EMBL/GenBank/DDBJ databases">
        <title>Reversal of blaTEM antimicrobial resistance by CRISPR-Cas9 in clinical E. coli and other Enterobacteriaceae strains.</title>
        <authorList>
            <person name="Tagliaferri T."/>
            <person name="Guimaraes N."/>
            <person name="Pereira M."/>
            <person name="Felicori L."/>
            <person name="Horz H.-P."/>
            <person name="Santos S."/>
            <person name="Mendes T."/>
        </authorList>
    </citation>
    <scope>NUCLEOTIDE SEQUENCE [LARGE SCALE GENOMIC DNA]</scope>
    <source>
        <strain evidence="2 3">E2_blaTEM_MG</strain>
    </source>
</reference>
<feature type="transmembrane region" description="Helical" evidence="1">
    <location>
        <begin position="6"/>
        <end position="29"/>
    </location>
</feature>
<dbReference type="Proteomes" id="UP000476281">
    <property type="component" value="Unassembled WGS sequence"/>
</dbReference>
<protein>
    <submittedName>
        <fullName evidence="2">Glutathione-regulated potassium-efflux system protein KefC</fullName>
    </submittedName>
</protein>
<feature type="non-terminal residue" evidence="2">
    <location>
        <position position="83"/>
    </location>
</feature>
<keyword evidence="1" id="KW-0472">Membrane</keyword>
<dbReference type="PANTHER" id="PTHR46157">
    <property type="entry name" value="K(+) EFFLUX ANTIPORTER 3, CHLOROPLASTIC"/>
    <property type="match status" value="1"/>
</dbReference>
<feature type="non-terminal residue" evidence="2">
    <location>
        <position position="1"/>
    </location>
</feature>
<sequence length="83" mass="9113">ASLVTHPLRIIILLVGFLVIKMAMLWLIARPLNVPKPQRRWFAVLLGQGSEFAFVVFGAAQMANVLDPEWAKALTLAVALSMA</sequence>
<name>A0A6L3X7J4_9ENTR</name>
<evidence type="ECO:0000256" key="1">
    <source>
        <dbReference type="SAM" id="Phobius"/>
    </source>
</evidence>
<accession>A0A6L3X7J4</accession>
<proteinExistence type="predicted"/>
<keyword evidence="1" id="KW-1133">Transmembrane helix</keyword>
<dbReference type="InterPro" id="IPR038770">
    <property type="entry name" value="Na+/solute_symporter_sf"/>
</dbReference>
<dbReference type="PANTHER" id="PTHR46157:SF3">
    <property type="entry name" value="GLUTATHIONE-REGULATED POTASSIUM-EFFLUX SYSTEM PROTEIN KEFC"/>
    <property type="match status" value="1"/>
</dbReference>
<evidence type="ECO:0000313" key="2">
    <source>
        <dbReference type="EMBL" id="KAB2415992.1"/>
    </source>
</evidence>
<organism evidence="2 3">
    <name type="scientific">Enterobacter hormaechei</name>
    <dbReference type="NCBI Taxonomy" id="158836"/>
    <lineage>
        <taxon>Bacteria</taxon>
        <taxon>Pseudomonadati</taxon>
        <taxon>Pseudomonadota</taxon>
        <taxon>Gammaproteobacteria</taxon>
        <taxon>Enterobacterales</taxon>
        <taxon>Enterobacteriaceae</taxon>
        <taxon>Enterobacter</taxon>
        <taxon>Enterobacter cloacae complex</taxon>
    </lineage>
</organism>
<evidence type="ECO:0000313" key="3">
    <source>
        <dbReference type="Proteomes" id="UP000476281"/>
    </source>
</evidence>
<dbReference type="EMBL" id="WBSZ01003045">
    <property type="protein sequence ID" value="KAB2415992.1"/>
    <property type="molecule type" value="Genomic_DNA"/>
</dbReference>
<comment type="caution">
    <text evidence="2">The sequence shown here is derived from an EMBL/GenBank/DDBJ whole genome shotgun (WGS) entry which is preliminary data.</text>
</comment>